<dbReference type="GO" id="GO:0005524">
    <property type="term" value="F:ATP binding"/>
    <property type="evidence" value="ECO:0007669"/>
    <property type="project" value="UniProtKB-KW"/>
</dbReference>
<proteinExistence type="inferred from homology"/>
<dbReference type="GO" id="GO:0015424">
    <property type="term" value="F:ABC-type amino acid transporter activity"/>
    <property type="evidence" value="ECO:0007669"/>
    <property type="project" value="InterPro"/>
</dbReference>
<dbReference type="SUPFAM" id="SSF52540">
    <property type="entry name" value="P-loop containing nucleoside triphosphate hydrolases"/>
    <property type="match status" value="1"/>
</dbReference>
<accession>A0AAX3BA78</accession>
<evidence type="ECO:0000313" key="6">
    <source>
        <dbReference type="EMBL" id="UQV27298.1"/>
    </source>
</evidence>
<dbReference type="PANTHER" id="PTHR43166">
    <property type="entry name" value="AMINO ACID IMPORT ATP-BINDING PROTEIN"/>
    <property type="match status" value="1"/>
</dbReference>
<organism evidence="6 7">
    <name type="scientific">Candidatus Phytoplasma asiaticum</name>
    <dbReference type="NCBI Taxonomy" id="2763338"/>
    <lineage>
        <taxon>Bacteria</taxon>
        <taxon>Bacillati</taxon>
        <taxon>Mycoplasmatota</taxon>
        <taxon>Mollicutes</taxon>
        <taxon>Acholeplasmatales</taxon>
        <taxon>Acholeplasmataceae</taxon>
        <taxon>Candidatus Phytoplasma</taxon>
        <taxon>16SrII (Peanut WB group)</taxon>
    </lineage>
</organism>
<dbReference type="InterPro" id="IPR003439">
    <property type="entry name" value="ABC_transporter-like_ATP-bd"/>
</dbReference>
<comment type="similarity">
    <text evidence="1">Belongs to the ABC transporter superfamily.</text>
</comment>
<name>A0AAX3BA78_9MOLU</name>
<keyword evidence="7" id="KW-1185">Reference proteome</keyword>
<evidence type="ECO:0000256" key="2">
    <source>
        <dbReference type="ARBA" id="ARBA00022448"/>
    </source>
</evidence>
<dbReference type="InterPro" id="IPR050086">
    <property type="entry name" value="MetN_ABC_transporter-like"/>
</dbReference>
<dbReference type="SMART" id="SM00382">
    <property type="entry name" value="AAA"/>
    <property type="match status" value="1"/>
</dbReference>
<feature type="domain" description="ABC transporter" evidence="5">
    <location>
        <begin position="6"/>
        <end position="241"/>
    </location>
</feature>
<dbReference type="InterPro" id="IPR017871">
    <property type="entry name" value="ABC_transporter-like_CS"/>
</dbReference>
<dbReference type="InterPro" id="IPR027417">
    <property type="entry name" value="P-loop_NTPase"/>
</dbReference>
<dbReference type="Proteomes" id="UP000769022">
    <property type="component" value="Chromosome"/>
</dbReference>
<dbReference type="Pfam" id="PF00005">
    <property type="entry name" value="ABC_tran"/>
    <property type="match status" value="1"/>
</dbReference>
<dbReference type="PANTHER" id="PTHR43166:SF4">
    <property type="entry name" value="PHOSPHONATES IMPORT ATP-BINDING PROTEIN PHNC"/>
    <property type="match status" value="1"/>
</dbReference>
<gene>
    <name evidence="6" type="ORF">H7686_0000475</name>
</gene>
<dbReference type="PROSITE" id="PS00211">
    <property type="entry name" value="ABC_TRANSPORTER_1"/>
    <property type="match status" value="1"/>
</dbReference>
<reference evidence="6 7" key="1">
    <citation type="submission" date="2022-05" db="EMBL/GenBank/DDBJ databases">
        <title>'Parthenium hysterophorus' phyllody phytoplasma strain PR34.</title>
        <authorList>
            <person name="Kirdat K."/>
            <person name="Tiwarekar B."/>
            <person name="Yadav A."/>
        </authorList>
    </citation>
    <scope>NUCLEOTIDE SEQUENCE [LARGE SCALE GENOMIC DNA]</scope>
    <source>
        <strain evidence="6 7">PR34</strain>
    </source>
</reference>
<dbReference type="GO" id="GO:0016887">
    <property type="term" value="F:ATP hydrolysis activity"/>
    <property type="evidence" value="ECO:0007669"/>
    <property type="project" value="InterPro"/>
</dbReference>
<evidence type="ECO:0000313" key="7">
    <source>
        <dbReference type="Proteomes" id="UP000769022"/>
    </source>
</evidence>
<dbReference type="EMBL" id="CP097206">
    <property type="protein sequence ID" value="UQV27298.1"/>
    <property type="molecule type" value="Genomic_DNA"/>
</dbReference>
<keyword evidence="2" id="KW-0813">Transport</keyword>
<dbReference type="InterPro" id="IPR003593">
    <property type="entry name" value="AAA+_ATPase"/>
</dbReference>
<keyword evidence="4 6" id="KW-0067">ATP-binding</keyword>
<sequence>MMQYIIKVENLKSSFDKKIILNNINFKIKPKEIVSIIGRSGSGKSTLLRCLNLLNRPDSGKIFFNNYNLLDSNISLTNLRIQIGMVFQHFNLFSEKTVLENCCLGLKCIFKMPYTEASRKAFKKLKEVGMEKFAYENVQKLSGGQKQRVAIARTLCMDPKIILLDEPTSALDSESAQEILKLLKNLVIKHNITLIIVTHELQFAKKVSNKIYLLENGQITEKGNLNDIFQLNKCPKIKYFFEQDKK</sequence>
<dbReference type="InterPro" id="IPR030679">
    <property type="entry name" value="ABC_ATPase_HisP-typ"/>
</dbReference>
<dbReference type="RefSeq" id="WP_249175824.1">
    <property type="nucleotide sequence ID" value="NZ_JACRYS020000002.1"/>
</dbReference>
<protein>
    <submittedName>
        <fullName evidence="6">ATP-binding cassette domain-containing protein</fullName>
    </submittedName>
</protein>
<dbReference type="AlphaFoldDB" id="A0AAX3BA78"/>
<dbReference type="PROSITE" id="PS50893">
    <property type="entry name" value="ABC_TRANSPORTER_2"/>
    <property type="match status" value="1"/>
</dbReference>
<dbReference type="KEGG" id="pphy:H7686_0000475"/>
<evidence type="ECO:0000259" key="5">
    <source>
        <dbReference type="PROSITE" id="PS50893"/>
    </source>
</evidence>
<dbReference type="PIRSF" id="PIRSF039085">
    <property type="entry name" value="ABC_ATPase_HisP"/>
    <property type="match status" value="1"/>
</dbReference>
<evidence type="ECO:0000256" key="3">
    <source>
        <dbReference type="ARBA" id="ARBA00022741"/>
    </source>
</evidence>
<keyword evidence="3" id="KW-0547">Nucleotide-binding</keyword>
<evidence type="ECO:0000256" key="1">
    <source>
        <dbReference type="ARBA" id="ARBA00005417"/>
    </source>
</evidence>
<evidence type="ECO:0000256" key="4">
    <source>
        <dbReference type="ARBA" id="ARBA00022840"/>
    </source>
</evidence>
<dbReference type="Gene3D" id="3.40.50.300">
    <property type="entry name" value="P-loop containing nucleotide triphosphate hydrolases"/>
    <property type="match status" value="1"/>
</dbReference>